<dbReference type="PANTHER" id="PTHR30193:SF18">
    <property type="entry name" value="OSMOPROTECTIVE COMPOUNDS UPTAKE PERMEASE PROTEIN GGTC"/>
    <property type="match status" value="1"/>
</dbReference>
<keyword evidence="6 7" id="KW-0472">Membrane</keyword>
<evidence type="ECO:0000256" key="4">
    <source>
        <dbReference type="ARBA" id="ARBA00022692"/>
    </source>
</evidence>
<feature type="domain" description="ABC transmembrane type-1" evidence="8">
    <location>
        <begin position="103"/>
        <end position="321"/>
    </location>
</feature>
<evidence type="ECO:0000313" key="9">
    <source>
        <dbReference type="EMBL" id="GAA1404716.1"/>
    </source>
</evidence>
<evidence type="ECO:0000256" key="1">
    <source>
        <dbReference type="ARBA" id="ARBA00004651"/>
    </source>
</evidence>
<evidence type="ECO:0000256" key="2">
    <source>
        <dbReference type="ARBA" id="ARBA00022448"/>
    </source>
</evidence>
<evidence type="ECO:0000256" key="6">
    <source>
        <dbReference type="ARBA" id="ARBA00023136"/>
    </source>
</evidence>
<name>A0ABN1YEP1_9ACTN</name>
<dbReference type="InterPro" id="IPR000515">
    <property type="entry name" value="MetI-like"/>
</dbReference>
<evidence type="ECO:0000256" key="3">
    <source>
        <dbReference type="ARBA" id="ARBA00022475"/>
    </source>
</evidence>
<dbReference type="CDD" id="cd06261">
    <property type="entry name" value="TM_PBP2"/>
    <property type="match status" value="1"/>
</dbReference>
<protein>
    <recommendedName>
        <fullName evidence="8">ABC transmembrane type-1 domain-containing protein</fullName>
    </recommendedName>
</protein>
<dbReference type="RefSeq" id="WP_344340029.1">
    <property type="nucleotide sequence ID" value="NZ_BAAAKJ010000285.1"/>
</dbReference>
<feature type="transmembrane region" description="Helical" evidence="7">
    <location>
        <begin position="240"/>
        <end position="262"/>
    </location>
</feature>
<evidence type="ECO:0000259" key="8">
    <source>
        <dbReference type="PROSITE" id="PS50928"/>
    </source>
</evidence>
<feature type="transmembrane region" description="Helical" evidence="7">
    <location>
        <begin position="197"/>
        <end position="219"/>
    </location>
</feature>
<comment type="caution">
    <text evidence="9">The sequence shown here is derived from an EMBL/GenBank/DDBJ whole genome shotgun (WGS) entry which is preliminary data.</text>
</comment>
<comment type="subcellular location">
    <subcellularLocation>
        <location evidence="1 7">Cell membrane</location>
        <topology evidence="1 7">Multi-pass membrane protein</topology>
    </subcellularLocation>
</comment>
<keyword evidence="2 7" id="KW-0813">Transport</keyword>
<evidence type="ECO:0000256" key="7">
    <source>
        <dbReference type="RuleBase" id="RU363032"/>
    </source>
</evidence>
<feature type="transmembrane region" description="Helical" evidence="7">
    <location>
        <begin position="47"/>
        <end position="69"/>
    </location>
</feature>
<keyword evidence="4 7" id="KW-0812">Transmembrane</keyword>
<accession>A0ABN1YEP1</accession>
<dbReference type="Gene3D" id="1.10.3720.10">
    <property type="entry name" value="MetI-like"/>
    <property type="match status" value="1"/>
</dbReference>
<keyword evidence="5 7" id="KW-1133">Transmembrane helix</keyword>
<evidence type="ECO:0000313" key="10">
    <source>
        <dbReference type="Proteomes" id="UP001499863"/>
    </source>
</evidence>
<feature type="transmembrane region" description="Helical" evidence="7">
    <location>
        <begin position="107"/>
        <end position="128"/>
    </location>
</feature>
<keyword evidence="10" id="KW-1185">Reference proteome</keyword>
<dbReference type="Proteomes" id="UP001499863">
    <property type="component" value="Unassembled WGS sequence"/>
</dbReference>
<dbReference type="PROSITE" id="PS50928">
    <property type="entry name" value="ABC_TM1"/>
    <property type="match status" value="1"/>
</dbReference>
<reference evidence="9 10" key="1">
    <citation type="journal article" date="2019" name="Int. J. Syst. Evol. Microbiol.">
        <title>The Global Catalogue of Microorganisms (GCM) 10K type strain sequencing project: providing services to taxonomists for standard genome sequencing and annotation.</title>
        <authorList>
            <consortium name="The Broad Institute Genomics Platform"/>
            <consortium name="The Broad Institute Genome Sequencing Center for Infectious Disease"/>
            <person name="Wu L."/>
            <person name="Ma J."/>
        </authorList>
    </citation>
    <scope>NUCLEOTIDE SEQUENCE [LARGE SCALE GENOMIC DNA]</scope>
    <source>
        <strain evidence="9 10">JCM 12393</strain>
    </source>
</reference>
<proteinExistence type="inferred from homology"/>
<organism evidence="9 10">
    <name type="scientific">Kitasatospora putterlickiae</name>
    <dbReference type="NCBI Taxonomy" id="221725"/>
    <lineage>
        <taxon>Bacteria</taxon>
        <taxon>Bacillati</taxon>
        <taxon>Actinomycetota</taxon>
        <taxon>Actinomycetes</taxon>
        <taxon>Kitasatosporales</taxon>
        <taxon>Streptomycetaceae</taxon>
        <taxon>Kitasatospora</taxon>
    </lineage>
</organism>
<dbReference type="SUPFAM" id="SSF161098">
    <property type="entry name" value="MetI-like"/>
    <property type="match status" value="1"/>
</dbReference>
<dbReference type="InterPro" id="IPR051393">
    <property type="entry name" value="ABC_transporter_permease"/>
</dbReference>
<keyword evidence="3" id="KW-1003">Cell membrane</keyword>
<evidence type="ECO:0000256" key="5">
    <source>
        <dbReference type="ARBA" id="ARBA00022989"/>
    </source>
</evidence>
<feature type="transmembrane region" description="Helical" evidence="7">
    <location>
        <begin position="15"/>
        <end position="35"/>
    </location>
</feature>
<dbReference type="InterPro" id="IPR035906">
    <property type="entry name" value="MetI-like_sf"/>
</dbReference>
<dbReference type="EMBL" id="BAAAKJ010000285">
    <property type="protein sequence ID" value="GAA1404716.1"/>
    <property type="molecule type" value="Genomic_DNA"/>
</dbReference>
<gene>
    <name evidence="9" type="ORF">GCM10009639_50840</name>
</gene>
<dbReference type="Pfam" id="PF00528">
    <property type="entry name" value="BPD_transp_1"/>
    <property type="match status" value="1"/>
</dbReference>
<feature type="transmembrane region" description="Helical" evidence="7">
    <location>
        <begin position="140"/>
        <end position="160"/>
    </location>
</feature>
<feature type="transmembrane region" description="Helical" evidence="7">
    <location>
        <begin position="302"/>
        <end position="321"/>
    </location>
</feature>
<dbReference type="PANTHER" id="PTHR30193">
    <property type="entry name" value="ABC TRANSPORTER PERMEASE PROTEIN"/>
    <property type="match status" value="1"/>
</dbReference>
<comment type="similarity">
    <text evidence="7">Belongs to the binding-protein-dependent transport system permease family.</text>
</comment>
<sequence>MSLSAGAWGDAMVKFGNGFGAIAGFLGILLLVFLVAGRASGRIARPLAVLVLLGPAVALLLVGLVAPLVRTVYLSLYSDDSSRFVGGENFGWAFTSEPLREVLVNTLLWLAVVPLAATGLGLVLALLVDRMRGQAVYKSLIFMPMAISLVGASIIFKFVYESRDPSQRQIGLLSQLAISLGWDDPPNWMLSQPLNTFLLMAVMVWVQTGFAMVVLSAAIKAIPDDVTEAARLDGAQGVRLFWFVTVPMIRTTVVVVLTTVMITTLKAFDIVRTMTGGNFGTQVLANEMYSQSFVQFNTGRGSALAVILFLAVLPLVAYNILQLRKERAVR</sequence>